<proteinExistence type="inferred from homology"/>
<protein>
    <submittedName>
        <fullName evidence="4">GH13948</fullName>
    </submittedName>
    <submittedName>
        <fullName evidence="3">GH14539</fullName>
    </submittedName>
</protein>
<dbReference type="PANTHER" id="PTHR21255">
    <property type="entry name" value="T-COMPLEX-ASSOCIATED-TESTIS-EXPRESSED 1/ DYNEIN LIGHT CHAIN"/>
    <property type="match status" value="1"/>
</dbReference>
<sequence>MPGSKSINVSRSKAHPAAERKARSTQHVTITGDKNKASEENVQQIKPVASVKTDEDSDTDSEEAHSEAQPATDVTIYNEYSMGPAFGCKFPLQFIHFMVNRVLSTQLKGKTYQPGDATKWVRDVADNVNLKMQGYCRQHRFKHVVNVVIYQQTGAGFHYGFRAVWDVLADDHVRVTFDAGTLVCIVTVFGCYQY</sequence>
<dbReference type="KEGG" id="dgr:6557591"/>
<dbReference type="eggNOG" id="KOG4108">
    <property type="taxonomic scope" value="Eukaryota"/>
</dbReference>
<feature type="region of interest" description="Disordered" evidence="2">
    <location>
        <begin position="1"/>
        <end position="71"/>
    </location>
</feature>
<dbReference type="SMR" id="B4IZ13"/>
<dbReference type="PANTHER" id="PTHR21255:SF7">
    <property type="entry name" value="DYNEIN LIGHT CHAIN TCTEX-TYPE PROTEIN 2B"/>
    <property type="match status" value="1"/>
</dbReference>
<gene>
    <name evidence="3" type="primary">Dgri\GH14539</name>
    <name evidence="4" type="synonym">Dgri\GH13948</name>
    <name evidence="4" type="ORF">Dgri_GH13948</name>
    <name evidence="3" type="ORF">Dgri_GH14539</name>
    <name evidence="3" type="ORF">GH13948</name>
    <name evidence="3" type="ORF">GH14539</name>
</gene>
<comment type="similarity">
    <text evidence="1">Belongs to the dynein light chain Tctex-type family.</text>
</comment>
<dbReference type="FunCoup" id="B4IZ13">
    <property type="interactions" value="48"/>
</dbReference>
<dbReference type="InParanoid" id="B4IZ13"/>
<dbReference type="HOGENOM" id="CLU_097204_2_0_1"/>
<dbReference type="OrthoDB" id="10260741at2759"/>
<dbReference type="InterPro" id="IPR038586">
    <property type="entry name" value="Tctex-1-like_sf"/>
</dbReference>
<dbReference type="GO" id="GO:0005737">
    <property type="term" value="C:cytoplasm"/>
    <property type="evidence" value="ECO:0007669"/>
    <property type="project" value="TreeGrafter"/>
</dbReference>
<dbReference type="Pfam" id="PF03645">
    <property type="entry name" value="Tctex-1"/>
    <property type="match status" value="1"/>
</dbReference>
<evidence type="ECO:0000313" key="3">
    <source>
        <dbReference type="EMBL" id="EDV97721.1"/>
    </source>
</evidence>
<feature type="compositionally biased region" description="Polar residues" evidence="2">
    <location>
        <begin position="1"/>
        <end position="11"/>
    </location>
</feature>
<reference evidence="3" key="2">
    <citation type="journal article" date="2008" name="Bioinformatics">
        <title>Assembly reconciliation.</title>
        <authorList>
            <person name="Zimin A.V."/>
            <person name="Smith D.R."/>
            <person name="Sutton G."/>
            <person name="Yorke J.A."/>
        </authorList>
    </citation>
    <scope>NUCLEOTIDE SEQUENCE</scope>
    <source>
        <strain evidence="3">TSC#15287-2541.00</strain>
    </source>
</reference>
<evidence type="ECO:0000256" key="1">
    <source>
        <dbReference type="ARBA" id="ARBA00005361"/>
    </source>
</evidence>
<dbReference type="Proteomes" id="UP000001070">
    <property type="component" value="Unassembled WGS sequence"/>
</dbReference>
<dbReference type="EMBL" id="CH916366">
    <property type="protein sequence ID" value="EDV97721.1"/>
    <property type="molecule type" value="Genomic_DNA"/>
</dbReference>
<dbReference type="OMA" id="MGPAFGC"/>
<dbReference type="CDD" id="cd21459">
    <property type="entry name" value="DLC-like_TCTEX1D2"/>
    <property type="match status" value="1"/>
</dbReference>
<dbReference type="GO" id="GO:0045505">
    <property type="term" value="F:dynein intermediate chain binding"/>
    <property type="evidence" value="ECO:0007669"/>
    <property type="project" value="TreeGrafter"/>
</dbReference>
<reference evidence="3" key="3">
    <citation type="submission" date="2008-06" db="EMBL/GenBank/DDBJ databases">
        <authorList>
            <consortium name="FlyBase"/>
        </authorList>
    </citation>
    <scope>NUCLEOTIDE SEQUENCE</scope>
    <source>
        <strain evidence="3">TSC#15287-2541.00</strain>
    </source>
</reference>
<dbReference type="InterPro" id="IPR005334">
    <property type="entry name" value="Tctex-1-like"/>
</dbReference>
<dbReference type="GO" id="GO:0005868">
    <property type="term" value="C:cytoplasmic dynein complex"/>
    <property type="evidence" value="ECO:0007669"/>
    <property type="project" value="TreeGrafter"/>
</dbReference>
<organism evidence="5">
    <name type="scientific">Drosophila grimshawi</name>
    <name type="common">Hawaiian fruit fly</name>
    <name type="synonym">Idiomyia grimshawi</name>
    <dbReference type="NCBI Taxonomy" id="7222"/>
    <lineage>
        <taxon>Eukaryota</taxon>
        <taxon>Metazoa</taxon>
        <taxon>Ecdysozoa</taxon>
        <taxon>Arthropoda</taxon>
        <taxon>Hexapoda</taxon>
        <taxon>Insecta</taxon>
        <taxon>Pterygota</taxon>
        <taxon>Neoptera</taxon>
        <taxon>Endopterygota</taxon>
        <taxon>Diptera</taxon>
        <taxon>Brachycera</taxon>
        <taxon>Muscomorpha</taxon>
        <taxon>Ephydroidea</taxon>
        <taxon>Drosophilidae</taxon>
        <taxon>Drosophila</taxon>
        <taxon>Hawaiian Drosophila</taxon>
    </lineage>
</organism>
<dbReference type="STRING" id="7222.B4IZ13"/>
<dbReference type="AlphaFoldDB" id="B4IZ13"/>
<reference evidence="3 5" key="1">
    <citation type="journal article" date="2007" name="Nature">
        <title>Evolution of genes and genomes on the Drosophila phylogeny.</title>
        <authorList>
            <consortium name="Drosophila 12 Genomes Consortium"/>
            <person name="Clark A.G."/>
            <person name="Eisen M.B."/>
            <person name="Smith D.R."/>
            <person name="Bergman C.M."/>
            <person name="Oliver B."/>
            <person name="Markow T.A."/>
            <person name="Kaufman T.C."/>
            <person name="Kellis M."/>
            <person name="Gelbart W."/>
            <person name="Iyer V.N."/>
            <person name="Pollard D.A."/>
            <person name="Sackton T.B."/>
            <person name="Larracuente A.M."/>
            <person name="Singh N.D."/>
            <person name="Abad J.P."/>
            <person name="Abt D.N."/>
            <person name="Adryan B."/>
            <person name="Aguade M."/>
            <person name="Akashi H."/>
            <person name="Anderson W.W."/>
            <person name="Aquadro C.F."/>
            <person name="Ardell D.H."/>
            <person name="Arguello R."/>
            <person name="Artieri C.G."/>
            <person name="Barbash D.A."/>
            <person name="Barker D."/>
            <person name="Barsanti P."/>
            <person name="Batterham P."/>
            <person name="Batzoglou S."/>
            <person name="Begun D."/>
            <person name="Bhutkar A."/>
            <person name="Blanco E."/>
            <person name="Bosak S.A."/>
            <person name="Bradley R.K."/>
            <person name="Brand A.D."/>
            <person name="Brent M.R."/>
            <person name="Brooks A.N."/>
            <person name="Brown R.H."/>
            <person name="Butlin R.K."/>
            <person name="Caggese C."/>
            <person name="Calvi B.R."/>
            <person name="Bernardo de Carvalho A."/>
            <person name="Caspi A."/>
            <person name="Castrezana S."/>
            <person name="Celniker S.E."/>
            <person name="Chang J.L."/>
            <person name="Chapple C."/>
            <person name="Chatterji S."/>
            <person name="Chinwalla A."/>
            <person name="Civetta A."/>
            <person name="Clifton S.W."/>
            <person name="Comeron J.M."/>
            <person name="Costello J.C."/>
            <person name="Coyne J.A."/>
            <person name="Daub J."/>
            <person name="David R.G."/>
            <person name="Delcher A.L."/>
            <person name="Delehaunty K."/>
            <person name="Do C.B."/>
            <person name="Ebling H."/>
            <person name="Edwards K."/>
            <person name="Eickbush T."/>
            <person name="Evans J.D."/>
            <person name="Filipski A."/>
            <person name="Findeiss S."/>
            <person name="Freyhult E."/>
            <person name="Fulton L."/>
            <person name="Fulton R."/>
            <person name="Garcia A.C."/>
            <person name="Gardiner A."/>
            <person name="Garfield D.A."/>
            <person name="Garvin B.E."/>
            <person name="Gibson G."/>
            <person name="Gilbert D."/>
            <person name="Gnerre S."/>
            <person name="Godfrey J."/>
            <person name="Good R."/>
            <person name="Gotea V."/>
            <person name="Gravely B."/>
            <person name="Greenberg A.J."/>
            <person name="Griffiths-Jones S."/>
            <person name="Gross S."/>
            <person name="Guigo R."/>
            <person name="Gustafson E.A."/>
            <person name="Haerty W."/>
            <person name="Hahn M.W."/>
            <person name="Halligan D.L."/>
            <person name="Halpern A.L."/>
            <person name="Halter G.M."/>
            <person name="Han M.V."/>
            <person name="Heger A."/>
            <person name="Hillier L."/>
            <person name="Hinrichs A.S."/>
            <person name="Holmes I."/>
            <person name="Hoskins R.A."/>
            <person name="Hubisz M.J."/>
            <person name="Hultmark D."/>
            <person name="Huntley M.A."/>
            <person name="Jaffe D.B."/>
            <person name="Jagadeeshan S."/>
            <person name="Jeck W.R."/>
            <person name="Johnson J."/>
            <person name="Jones C.D."/>
            <person name="Jordan W.C."/>
            <person name="Karpen G.H."/>
            <person name="Kataoka E."/>
            <person name="Keightley P.D."/>
            <person name="Kheradpour P."/>
            <person name="Kirkness E.F."/>
            <person name="Koerich L.B."/>
            <person name="Kristiansen K."/>
            <person name="Kudrna D."/>
            <person name="Kulathinal R.J."/>
            <person name="Kumar S."/>
            <person name="Kwok R."/>
            <person name="Lander E."/>
            <person name="Langley C.H."/>
            <person name="Lapoint R."/>
            <person name="Lazzaro B.P."/>
            <person name="Lee S.J."/>
            <person name="Levesque L."/>
            <person name="Li R."/>
            <person name="Lin C.F."/>
            <person name="Lin M.F."/>
            <person name="Lindblad-Toh K."/>
            <person name="Llopart A."/>
            <person name="Long M."/>
            <person name="Low L."/>
            <person name="Lozovsky E."/>
            <person name="Lu J."/>
            <person name="Luo M."/>
            <person name="Machado C.A."/>
            <person name="Makalowski W."/>
            <person name="Marzo M."/>
            <person name="Matsuda M."/>
            <person name="Matzkin L."/>
            <person name="McAllister B."/>
            <person name="McBride C.S."/>
            <person name="McKernan B."/>
            <person name="McKernan K."/>
            <person name="Mendez-Lago M."/>
            <person name="Minx P."/>
            <person name="Mollenhauer M.U."/>
            <person name="Montooth K."/>
            <person name="Mount S.M."/>
            <person name="Mu X."/>
            <person name="Myers E."/>
            <person name="Negre B."/>
            <person name="Newfeld S."/>
            <person name="Nielsen R."/>
            <person name="Noor M.A."/>
            <person name="O'Grady P."/>
            <person name="Pachter L."/>
            <person name="Papaceit M."/>
            <person name="Parisi M.J."/>
            <person name="Parisi M."/>
            <person name="Parts L."/>
            <person name="Pedersen J.S."/>
            <person name="Pesole G."/>
            <person name="Phillippy A.M."/>
            <person name="Ponting C.P."/>
            <person name="Pop M."/>
            <person name="Porcelli D."/>
            <person name="Powell J.R."/>
            <person name="Prohaska S."/>
            <person name="Pruitt K."/>
            <person name="Puig M."/>
            <person name="Quesneville H."/>
            <person name="Ram K.R."/>
            <person name="Rand D."/>
            <person name="Rasmussen M.D."/>
            <person name="Reed L.K."/>
            <person name="Reenan R."/>
            <person name="Reily A."/>
            <person name="Remington K.A."/>
            <person name="Rieger T.T."/>
            <person name="Ritchie M.G."/>
            <person name="Robin C."/>
            <person name="Rogers Y.H."/>
            <person name="Rohde C."/>
            <person name="Rozas J."/>
            <person name="Rubenfield M.J."/>
            <person name="Ruiz A."/>
            <person name="Russo S."/>
            <person name="Salzberg S.L."/>
            <person name="Sanchez-Gracia A."/>
            <person name="Saranga D.J."/>
            <person name="Sato H."/>
            <person name="Schaeffer S.W."/>
            <person name="Schatz M.C."/>
            <person name="Schlenke T."/>
            <person name="Schwartz R."/>
            <person name="Segarra C."/>
            <person name="Singh R.S."/>
            <person name="Sirot L."/>
            <person name="Sirota M."/>
            <person name="Sisneros N.B."/>
            <person name="Smith C.D."/>
            <person name="Smith T.F."/>
            <person name="Spieth J."/>
            <person name="Stage D.E."/>
            <person name="Stark A."/>
            <person name="Stephan W."/>
            <person name="Strausberg R.L."/>
            <person name="Strempel S."/>
            <person name="Sturgill D."/>
            <person name="Sutton G."/>
            <person name="Sutton G.G."/>
            <person name="Tao W."/>
            <person name="Teichmann S."/>
            <person name="Tobari Y.N."/>
            <person name="Tomimura Y."/>
            <person name="Tsolas J.M."/>
            <person name="Valente V.L."/>
            <person name="Venter E."/>
            <person name="Venter J.C."/>
            <person name="Vicario S."/>
            <person name="Vieira F.G."/>
            <person name="Vilella A.J."/>
            <person name="Villasante A."/>
            <person name="Walenz B."/>
            <person name="Wang J."/>
            <person name="Wasserman M."/>
            <person name="Watts T."/>
            <person name="Wilson D."/>
            <person name="Wilson R.K."/>
            <person name="Wing R.A."/>
            <person name="Wolfner M.F."/>
            <person name="Wong A."/>
            <person name="Wong G.K."/>
            <person name="Wu C.I."/>
            <person name="Wu G."/>
            <person name="Yamamoto D."/>
            <person name="Yang H.P."/>
            <person name="Yang S.P."/>
            <person name="Yorke J.A."/>
            <person name="Yoshida K."/>
            <person name="Zdobnov E."/>
            <person name="Zhang P."/>
            <person name="Zhang Y."/>
            <person name="Zimin A.V."/>
            <person name="Baldwin J."/>
            <person name="Abdouelleil A."/>
            <person name="Abdulkadir J."/>
            <person name="Abebe A."/>
            <person name="Abera B."/>
            <person name="Abreu J."/>
            <person name="Acer S.C."/>
            <person name="Aftuck L."/>
            <person name="Alexander A."/>
            <person name="An P."/>
            <person name="Anderson E."/>
            <person name="Anderson S."/>
            <person name="Arachi H."/>
            <person name="Azer M."/>
            <person name="Bachantsang P."/>
            <person name="Barry A."/>
            <person name="Bayul T."/>
            <person name="Berlin A."/>
            <person name="Bessette D."/>
            <person name="Bloom T."/>
            <person name="Blye J."/>
            <person name="Boguslavskiy L."/>
            <person name="Bonnet C."/>
            <person name="Boukhgalter B."/>
            <person name="Bourzgui I."/>
            <person name="Brown A."/>
            <person name="Cahill P."/>
            <person name="Channer S."/>
            <person name="Cheshatsang Y."/>
            <person name="Chuda L."/>
            <person name="Citroen M."/>
            <person name="Collymore A."/>
            <person name="Cooke P."/>
            <person name="Costello M."/>
            <person name="D'Aco K."/>
            <person name="Daza R."/>
            <person name="De Haan G."/>
            <person name="DeGray S."/>
            <person name="DeMaso C."/>
            <person name="Dhargay N."/>
            <person name="Dooley K."/>
            <person name="Dooley E."/>
            <person name="Doricent M."/>
            <person name="Dorje P."/>
            <person name="Dorjee K."/>
            <person name="Dupes A."/>
            <person name="Elong R."/>
            <person name="Falk J."/>
            <person name="Farina A."/>
            <person name="Faro S."/>
            <person name="Ferguson D."/>
            <person name="Fisher S."/>
            <person name="Foley C.D."/>
            <person name="Franke A."/>
            <person name="Friedrich D."/>
            <person name="Gadbois L."/>
            <person name="Gearin G."/>
            <person name="Gearin C.R."/>
            <person name="Giannoukos G."/>
            <person name="Goode T."/>
            <person name="Graham J."/>
            <person name="Grandbois E."/>
            <person name="Grewal S."/>
            <person name="Gyaltsen K."/>
            <person name="Hafez N."/>
            <person name="Hagos B."/>
            <person name="Hall J."/>
            <person name="Henson C."/>
            <person name="Hollinger A."/>
            <person name="Honan T."/>
            <person name="Huard M.D."/>
            <person name="Hughes L."/>
            <person name="Hurhula B."/>
            <person name="Husby M.E."/>
            <person name="Kamat A."/>
            <person name="Kanga B."/>
            <person name="Kashin S."/>
            <person name="Khazanovich D."/>
            <person name="Kisner P."/>
            <person name="Lance K."/>
            <person name="Lara M."/>
            <person name="Lee W."/>
            <person name="Lennon N."/>
            <person name="Letendre F."/>
            <person name="LeVine R."/>
            <person name="Lipovsky A."/>
            <person name="Liu X."/>
            <person name="Liu J."/>
            <person name="Liu S."/>
            <person name="Lokyitsang T."/>
            <person name="Lokyitsang Y."/>
            <person name="Lubonja R."/>
            <person name="Lui A."/>
            <person name="MacDonald P."/>
            <person name="Magnisalis V."/>
            <person name="Maru K."/>
            <person name="Matthews C."/>
            <person name="McCusker W."/>
            <person name="McDonough S."/>
            <person name="Mehta T."/>
            <person name="Meldrim J."/>
            <person name="Meneus L."/>
            <person name="Mihai O."/>
            <person name="Mihalev A."/>
            <person name="Mihova T."/>
            <person name="Mittelman R."/>
            <person name="Mlenga V."/>
            <person name="Montmayeur A."/>
            <person name="Mulrain L."/>
            <person name="Navidi A."/>
            <person name="Naylor J."/>
            <person name="Negash T."/>
            <person name="Nguyen T."/>
            <person name="Nguyen N."/>
            <person name="Nicol R."/>
            <person name="Norbu C."/>
            <person name="Norbu N."/>
            <person name="Novod N."/>
            <person name="O'Neill B."/>
            <person name="Osman S."/>
            <person name="Markiewicz E."/>
            <person name="Oyono O.L."/>
            <person name="Patti C."/>
            <person name="Phunkhang P."/>
            <person name="Pierre F."/>
            <person name="Priest M."/>
            <person name="Raghuraman S."/>
            <person name="Rege F."/>
            <person name="Reyes R."/>
            <person name="Rise C."/>
            <person name="Rogov P."/>
            <person name="Ross K."/>
            <person name="Ryan E."/>
            <person name="Settipalli S."/>
            <person name="Shea T."/>
            <person name="Sherpa N."/>
            <person name="Shi L."/>
            <person name="Shih D."/>
            <person name="Sparrow T."/>
            <person name="Spaulding J."/>
            <person name="Stalker J."/>
            <person name="Stange-Thomann N."/>
            <person name="Stavropoulos S."/>
            <person name="Stone C."/>
            <person name="Strader C."/>
            <person name="Tesfaye S."/>
            <person name="Thomson T."/>
            <person name="Thoulutsang Y."/>
            <person name="Thoulutsang D."/>
            <person name="Topham K."/>
            <person name="Topping I."/>
            <person name="Tsamla T."/>
            <person name="Vassiliev H."/>
            <person name="Vo A."/>
            <person name="Wangchuk T."/>
            <person name="Wangdi T."/>
            <person name="Weiand M."/>
            <person name="Wilkinson J."/>
            <person name="Wilson A."/>
            <person name="Yadav S."/>
            <person name="Young G."/>
            <person name="Yu Q."/>
            <person name="Zembek L."/>
            <person name="Zhong D."/>
            <person name="Zimmer A."/>
            <person name="Zwirko Z."/>
            <person name="Jaffe D.B."/>
            <person name="Alvarez P."/>
            <person name="Brockman W."/>
            <person name="Butler J."/>
            <person name="Chin C."/>
            <person name="Gnerre S."/>
            <person name="Grabherr M."/>
            <person name="Kleber M."/>
            <person name="Mauceli E."/>
            <person name="MacCallum I."/>
        </authorList>
    </citation>
    <scope>NUCLEOTIDE SEQUENCE [LARGE SCALE GENOMIC DNA]</scope>
    <source>
        <strain evidence="3">TSC#15287-2541.00</strain>
        <strain evidence="5">Tucson 15287-2541.00</strain>
    </source>
</reference>
<dbReference type="EMBL" id="CH917929">
    <property type="protein sequence ID" value="EDW04686.1"/>
    <property type="molecule type" value="Genomic_DNA"/>
</dbReference>
<dbReference type="Gene3D" id="3.30.1140.40">
    <property type="entry name" value="Tctex-1"/>
    <property type="match status" value="1"/>
</dbReference>
<dbReference type="GO" id="GO:0007018">
    <property type="term" value="P:microtubule-based movement"/>
    <property type="evidence" value="ECO:0007669"/>
    <property type="project" value="TreeGrafter"/>
</dbReference>
<evidence type="ECO:0000313" key="5">
    <source>
        <dbReference type="Proteomes" id="UP000001070"/>
    </source>
</evidence>
<name>B4IZ13_DROGR</name>
<accession>B4IZ13</accession>
<keyword evidence="5" id="KW-1185">Reference proteome</keyword>
<evidence type="ECO:0000256" key="2">
    <source>
        <dbReference type="SAM" id="MobiDB-lite"/>
    </source>
</evidence>
<evidence type="ECO:0000313" key="4">
    <source>
        <dbReference type="EMBL" id="EDW04686.1"/>
    </source>
</evidence>
<dbReference type="GeneID" id="6557591"/>